<dbReference type="Proteomes" id="UP001392437">
    <property type="component" value="Unassembled WGS sequence"/>
</dbReference>
<dbReference type="EMBL" id="JAQQWP010000009">
    <property type="protein sequence ID" value="KAK8100431.1"/>
    <property type="molecule type" value="Genomic_DNA"/>
</dbReference>
<name>A0AAW0QM04_9PEZI</name>
<feature type="signal peptide" evidence="1">
    <location>
        <begin position="1"/>
        <end position="17"/>
    </location>
</feature>
<evidence type="ECO:0000313" key="3">
    <source>
        <dbReference type="Proteomes" id="UP001392437"/>
    </source>
</evidence>
<evidence type="ECO:0000313" key="2">
    <source>
        <dbReference type="EMBL" id="KAK8100431.1"/>
    </source>
</evidence>
<keyword evidence="1" id="KW-0732">Signal</keyword>
<feature type="chain" id="PRO_5043878106" description="Permuted papain-like amidase enzyme, YaeF/YiiX, C92 family" evidence="1">
    <location>
        <begin position="18"/>
        <end position="213"/>
    </location>
</feature>
<accession>A0AAW0QM04</accession>
<sequence length="213" mass="23988">MQFSYLLSAFLATLAVASPIANPEVEADIAARDETYEAAALEARAGGDTVPFEVLGPKASGLKDGNWYVFAQKTPNGKRFDGDNFEPKDELEKLQKTLKFAHIKLITGQYKETKGKGKKGKVEKRDFLDLKFHDLSKETKAMDAPIKLRHTKWSVSKDDKEEWKEQISFVKETTKAKIDALSGFDAGYKKDHPKYSVDNNNCNSYAEFIKKKL</sequence>
<organism evidence="2 3">
    <name type="scientific">Apiospora kogelbergensis</name>
    <dbReference type="NCBI Taxonomy" id="1337665"/>
    <lineage>
        <taxon>Eukaryota</taxon>
        <taxon>Fungi</taxon>
        <taxon>Dikarya</taxon>
        <taxon>Ascomycota</taxon>
        <taxon>Pezizomycotina</taxon>
        <taxon>Sordariomycetes</taxon>
        <taxon>Xylariomycetidae</taxon>
        <taxon>Amphisphaeriales</taxon>
        <taxon>Apiosporaceae</taxon>
        <taxon>Apiospora</taxon>
    </lineage>
</organism>
<comment type="caution">
    <text evidence="2">The sequence shown here is derived from an EMBL/GenBank/DDBJ whole genome shotgun (WGS) entry which is preliminary data.</text>
</comment>
<evidence type="ECO:0000256" key="1">
    <source>
        <dbReference type="SAM" id="SignalP"/>
    </source>
</evidence>
<protein>
    <recommendedName>
        <fullName evidence="4">Permuted papain-like amidase enzyme, YaeF/YiiX, C92 family</fullName>
    </recommendedName>
</protein>
<gene>
    <name evidence="2" type="ORF">PG999_010805</name>
</gene>
<proteinExistence type="predicted"/>
<evidence type="ECO:0008006" key="4">
    <source>
        <dbReference type="Google" id="ProtNLM"/>
    </source>
</evidence>
<reference evidence="2 3" key="1">
    <citation type="submission" date="2023-01" db="EMBL/GenBank/DDBJ databases">
        <title>Analysis of 21 Apiospora genomes using comparative genomics revels a genus with tremendous synthesis potential of carbohydrate active enzymes and secondary metabolites.</title>
        <authorList>
            <person name="Sorensen T."/>
        </authorList>
    </citation>
    <scope>NUCLEOTIDE SEQUENCE [LARGE SCALE GENOMIC DNA]</scope>
    <source>
        <strain evidence="2 3">CBS 117206</strain>
    </source>
</reference>
<keyword evidence="3" id="KW-1185">Reference proteome</keyword>
<dbReference type="AlphaFoldDB" id="A0AAW0QM04"/>